<dbReference type="InterPro" id="IPR010213">
    <property type="entry name" value="TF_NusA"/>
</dbReference>
<name>A0A0G1GMY6_9BACT</name>
<keyword evidence="2 7" id="KW-0963">Cytoplasm</keyword>
<dbReference type="GO" id="GO:0003700">
    <property type="term" value="F:DNA-binding transcription factor activity"/>
    <property type="evidence" value="ECO:0007669"/>
    <property type="project" value="InterPro"/>
</dbReference>
<feature type="domain" description="K Homology" evidence="8">
    <location>
        <begin position="221"/>
        <end position="280"/>
    </location>
</feature>
<evidence type="ECO:0000259" key="8">
    <source>
        <dbReference type="SMART" id="SM00322"/>
    </source>
</evidence>
<dbReference type="NCBIfam" id="TIGR01953">
    <property type="entry name" value="NusA"/>
    <property type="match status" value="1"/>
</dbReference>
<dbReference type="Pfam" id="PF26594">
    <property type="entry name" value="KH_NusA_2nd"/>
    <property type="match status" value="1"/>
</dbReference>
<comment type="caution">
    <text evidence="9">The sequence shown here is derived from an EMBL/GenBank/DDBJ whole genome shotgun (WGS) entry which is preliminary data.</text>
</comment>
<dbReference type="AlphaFoldDB" id="A0A0G1GMY6"/>
<dbReference type="SUPFAM" id="SSF50249">
    <property type="entry name" value="Nucleic acid-binding proteins"/>
    <property type="match status" value="1"/>
</dbReference>
<reference evidence="9 10" key="1">
    <citation type="journal article" date="2015" name="Nature">
        <title>rRNA introns, odd ribosomes, and small enigmatic genomes across a large radiation of phyla.</title>
        <authorList>
            <person name="Brown C.T."/>
            <person name="Hug L.A."/>
            <person name="Thomas B.C."/>
            <person name="Sharon I."/>
            <person name="Castelle C.J."/>
            <person name="Singh A."/>
            <person name="Wilkins M.J."/>
            <person name="Williams K.H."/>
            <person name="Banfield J.F."/>
        </authorList>
    </citation>
    <scope>NUCLEOTIDE SEQUENCE [LARGE SCALE GENOMIC DNA]</scope>
</reference>
<dbReference type="PATRIC" id="fig|1618376.3.peg.135"/>
<dbReference type="SMART" id="SM00322">
    <property type="entry name" value="KH"/>
    <property type="match status" value="2"/>
</dbReference>
<dbReference type="GO" id="GO:0006353">
    <property type="term" value="P:DNA-templated transcription termination"/>
    <property type="evidence" value="ECO:0007669"/>
    <property type="project" value="UniProtKB-UniRule"/>
</dbReference>
<keyword evidence="6 7" id="KW-0804">Transcription</keyword>
<dbReference type="Gene3D" id="1.10.150.20">
    <property type="entry name" value="5' to 3' exonuclease, C-terminal subdomain"/>
    <property type="match status" value="1"/>
</dbReference>
<organism evidence="9 10">
    <name type="scientific">Candidatus Collierbacteria bacterium GW2011_GWA1_44_12</name>
    <dbReference type="NCBI Taxonomy" id="1618376"/>
    <lineage>
        <taxon>Bacteria</taxon>
        <taxon>Candidatus Collieribacteriota</taxon>
    </lineage>
</organism>
<comment type="subunit">
    <text evidence="7">Monomer. Binds directly to the core enzyme of the DNA-dependent RNA polymerase and to nascent RNA.</text>
</comment>
<dbReference type="GO" id="GO:0003723">
    <property type="term" value="F:RNA binding"/>
    <property type="evidence" value="ECO:0007669"/>
    <property type="project" value="UniProtKB-UniRule"/>
</dbReference>
<dbReference type="Pfam" id="PF08529">
    <property type="entry name" value="NusA_N"/>
    <property type="match status" value="2"/>
</dbReference>
<accession>A0A0G1GMY6</accession>
<dbReference type="HAMAP" id="MF_00945_B">
    <property type="entry name" value="NusA_B"/>
    <property type="match status" value="1"/>
</dbReference>
<evidence type="ECO:0000256" key="1">
    <source>
        <dbReference type="ARBA" id="ARBA00022472"/>
    </source>
</evidence>
<dbReference type="Gene3D" id="3.30.300.20">
    <property type="match status" value="2"/>
</dbReference>
<dbReference type="EMBL" id="LCHN01000003">
    <property type="protein sequence ID" value="KKT36306.1"/>
    <property type="molecule type" value="Genomic_DNA"/>
</dbReference>
<dbReference type="SUPFAM" id="SSF54814">
    <property type="entry name" value="Prokaryotic type KH domain (KH-domain type II)"/>
    <property type="match status" value="2"/>
</dbReference>
<evidence type="ECO:0000313" key="9">
    <source>
        <dbReference type="EMBL" id="KKT36306.1"/>
    </source>
</evidence>
<dbReference type="GO" id="GO:0005829">
    <property type="term" value="C:cytosol"/>
    <property type="evidence" value="ECO:0007669"/>
    <property type="project" value="TreeGrafter"/>
</dbReference>
<evidence type="ECO:0000256" key="4">
    <source>
        <dbReference type="ARBA" id="ARBA00022884"/>
    </source>
</evidence>
<dbReference type="InterPro" id="IPR013735">
    <property type="entry name" value="TF_NusA_N"/>
</dbReference>
<proteinExistence type="inferred from homology"/>
<dbReference type="CDD" id="cd04455">
    <property type="entry name" value="S1_NusA"/>
    <property type="match status" value="1"/>
</dbReference>
<protein>
    <recommendedName>
        <fullName evidence="7">Transcription termination/antitermination protein NusA</fullName>
    </recommendedName>
</protein>
<sequence length="405" mass="43984">MDNQTLTARTEFAAAINQICSERGIPVQVVLDAINNALVTSFKKDFPEQALKFEEEEGKVITAEVDQDNGAFRVFVGEEGSTKKERKEITPPGFGRIAAQAAKQVIMQTIREAERDAVLADYEEHLGEVMTGMVQRMDGRAVVIDLGRGLAVMPPEEQVKTEFYRLNSRLSVYLKEIAEGLKGRQIIVSRTDPKLLEGLFSREVPEVSAGSVVIRAIAREAGSRSKVAVESTQPGVDPVGSCVGQKGVRVQAVINELNNEKIDIIQYAEDKEKFIKSALAPAEGLTIQFDQNSGETTVTVPSDQLSLAIGRGGQNVKLAARLTNTKLRIVADQASPDTAIVATGEEEFEIDQLGLDTKTRNLLVEANLTKIEDLSGQLEGVKGIGPKTLEKILAQLAAFRAPEAK</sequence>
<dbReference type="FunFam" id="3.30.300.20:FF:000002">
    <property type="entry name" value="Transcription termination/antitermination protein NusA"/>
    <property type="match status" value="1"/>
</dbReference>
<evidence type="ECO:0000256" key="7">
    <source>
        <dbReference type="HAMAP-Rule" id="MF_00945"/>
    </source>
</evidence>
<keyword evidence="1 7" id="KW-0806">Transcription termination</keyword>
<dbReference type="InterPro" id="IPR012340">
    <property type="entry name" value="NA-bd_OB-fold"/>
</dbReference>
<dbReference type="InterPro" id="IPR058582">
    <property type="entry name" value="KH_NusA_2nd"/>
</dbReference>
<dbReference type="Pfam" id="PF13184">
    <property type="entry name" value="KH_NusA_1st"/>
    <property type="match status" value="1"/>
</dbReference>
<keyword evidence="4 7" id="KW-0694">RNA-binding</keyword>
<evidence type="ECO:0000256" key="6">
    <source>
        <dbReference type="ARBA" id="ARBA00023163"/>
    </source>
</evidence>
<keyword evidence="3 7" id="KW-0889">Transcription antitermination</keyword>
<dbReference type="PANTHER" id="PTHR22648">
    <property type="entry name" value="TRANSCRIPTION TERMINATION FACTOR NUSA"/>
    <property type="match status" value="1"/>
</dbReference>
<dbReference type="InterPro" id="IPR009019">
    <property type="entry name" value="KH_sf_prok-type"/>
</dbReference>
<dbReference type="PROSITE" id="PS50084">
    <property type="entry name" value="KH_TYPE_1"/>
    <property type="match status" value="1"/>
</dbReference>
<comment type="similarity">
    <text evidence="7">Belongs to the NusA family.</text>
</comment>
<dbReference type="InterPro" id="IPR030842">
    <property type="entry name" value="TF_NusA_bacterial"/>
</dbReference>
<dbReference type="InterPro" id="IPR025249">
    <property type="entry name" value="TF_NusA_KH_1st"/>
</dbReference>
<gene>
    <name evidence="7" type="primary">nusA</name>
    <name evidence="9" type="ORF">UW23_C0003G0037</name>
</gene>
<dbReference type="InterPro" id="IPR036555">
    <property type="entry name" value="NusA_N_sf"/>
</dbReference>
<dbReference type="CDD" id="cd22529">
    <property type="entry name" value="KH-II_NusA_rpt2"/>
    <property type="match status" value="1"/>
</dbReference>
<dbReference type="GO" id="GO:0031564">
    <property type="term" value="P:transcription antitermination"/>
    <property type="evidence" value="ECO:0007669"/>
    <property type="project" value="UniProtKB-UniRule"/>
</dbReference>
<dbReference type="Gene3D" id="3.30.1480.10">
    <property type="entry name" value="NusA, N-terminal domain"/>
    <property type="match status" value="1"/>
</dbReference>
<feature type="domain" description="K Homology" evidence="8">
    <location>
        <begin position="292"/>
        <end position="365"/>
    </location>
</feature>
<keyword evidence="5 7" id="KW-0805">Transcription regulation</keyword>
<dbReference type="Proteomes" id="UP000034069">
    <property type="component" value="Unassembled WGS sequence"/>
</dbReference>
<dbReference type="InterPro" id="IPR004087">
    <property type="entry name" value="KH_dom"/>
</dbReference>
<dbReference type="SUPFAM" id="SSF69705">
    <property type="entry name" value="Transcription factor NusA, N-terminal domain"/>
    <property type="match status" value="1"/>
</dbReference>
<dbReference type="PANTHER" id="PTHR22648:SF0">
    <property type="entry name" value="TRANSCRIPTION TERMINATION_ANTITERMINATION PROTEIN NUSA"/>
    <property type="match status" value="1"/>
</dbReference>
<evidence type="ECO:0000256" key="2">
    <source>
        <dbReference type="ARBA" id="ARBA00022490"/>
    </source>
</evidence>
<evidence type="ECO:0000256" key="3">
    <source>
        <dbReference type="ARBA" id="ARBA00022814"/>
    </source>
</evidence>
<evidence type="ECO:0000313" key="10">
    <source>
        <dbReference type="Proteomes" id="UP000034069"/>
    </source>
</evidence>
<dbReference type="SUPFAM" id="SSF47789">
    <property type="entry name" value="C-terminal domain of RNA polymerase alpha subunit"/>
    <property type="match status" value="1"/>
</dbReference>
<dbReference type="InterPro" id="IPR015946">
    <property type="entry name" value="KH_dom-like_a/b"/>
</dbReference>
<comment type="subcellular location">
    <subcellularLocation>
        <location evidence="7">Cytoplasm</location>
    </subcellularLocation>
</comment>
<evidence type="ECO:0000256" key="5">
    <source>
        <dbReference type="ARBA" id="ARBA00023015"/>
    </source>
</evidence>
<dbReference type="CDD" id="cd02134">
    <property type="entry name" value="KH-II_NusA_rpt1"/>
    <property type="match status" value="1"/>
</dbReference>
<comment type="function">
    <text evidence="7">Participates in both transcription termination and antitermination.</text>
</comment>
<dbReference type="Gene3D" id="2.40.50.140">
    <property type="entry name" value="Nucleic acid-binding proteins"/>
    <property type="match status" value="1"/>
</dbReference>